<keyword evidence="3" id="KW-1185">Reference proteome</keyword>
<dbReference type="EMBL" id="CATQJA010002640">
    <property type="protein sequence ID" value="CAJ0575700.1"/>
    <property type="molecule type" value="Genomic_DNA"/>
</dbReference>
<accession>A0AA36G1Y8</accession>
<reference evidence="2" key="1">
    <citation type="submission" date="2023-06" db="EMBL/GenBank/DDBJ databases">
        <authorList>
            <person name="Delattre M."/>
        </authorList>
    </citation>
    <scope>NUCLEOTIDE SEQUENCE</scope>
    <source>
        <strain evidence="2">AF72</strain>
    </source>
</reference>
<evidence type="ECO:0000313" key="2">
    <source>
        <dbReference type="EMBL" id="CAJ0575700.1"/>
    </source>
</evidence>
<feature type="region of interest" description="Disordered" evidence="1">
    <location>
        <begin position="248"/>
        <end position="271"/>
    </location>
</feature>
<evidence type="ECO:0000313" key="3">
    <source>
        <dbReference type="Proteomes" id="UP001177023"/>
    </source>
</evidence>
<comment type="caution">
    <text evidence="2">The sequence shown here is derived from an EMBL/GenBank/DDBJ whole genome shotgun (WGS) entry which is preliminary data.</text>
</comment>
<name>A0AA36G1Y8_9BILA</name>
<organism evidence="2 3">
    <name type="scientific">Mesorhabditis spiculigera</name>
    <dbReference type="NCBI Taxonomy" id="96644"/>
    <lineage>
        <taxon>Eukaryota</taxon>
        <taxon>Metazoa</taxon>
        <taxon>Ecdysozoa</taxon>
        <taxon>Nematoda</taxon>
        <taxon>Chromadorea</taxon>
        <taxon>Rhabditida</taxon>
        <taxon>Rhabditina</taxon>
        <taxon>Rhabditomorpha</taxon>
        <taxon>Rhabditoidea</taxon>
        <taxon>Rhabditidae</taxon>
        <taxon>Mesorhabditinae</taxon>
        <taxon>Mesorhabditis</taxon>
    </lineage>
</organism>
<proteinExistence type="predicted"/>
<evidence type="ECO:0000256" key="1">
    <source>
        <dbReference type="SAM" id="MobiDB-lite"/>
    </source>
</evidence>
<gene>
    <name evidence="2" type="ORF">MSPICULIGERA_LOCUS14008</name>
</gene>
<dbReference type="AlphaFoldDB" id="A0AA36G1Y8"/>
<sequence>MAWPICSLFTQIQTQCSWSIVGDSVEIAYKPIPETPKIYFGVSVRVLEWIEADYVYRLLPLSDGDDRCNGPSVWFQPKRILTMIPPFSMDYYKTNLPQTTLRLYNFGEINGATNVDVYHGGDPGRSQINFFGNNGVSANTEGNASVDKARIDSFSSATTVVNRNSMGLLGIQPAYAQVEIGDNYIVLPNFLGYLNSWKYPWIFEEDQDLFPVTTFSIGYNGHLVKLISLASLQGGTLVIRSLDEKGNNITNTDPVDPERQGHSGFRLRSEPSSSSLSETVIDVNSHYPNYMFNVVSILYSWTRFVAAFGELAAEADATITICSLDDGTTRSQQAEGFVDCFSRADLTTKILNCCTRTYSVSNGTSIPFDMFNFTYFPPEPSVIFSVELAKDDSALTLNFPYNPQTDEDLSIKTPDSNKTVFVAISLADYLIYRADEIEQHVAVLKSMLWPHSAIDCEYKLYTGMVTGEQHSSRPLSKFRNSEDFYPTWLFTGTFTLEIPAGCMPTITMSRQEVASVTVVTSTECTGSRLLISPSYNMPDFVTLSPVARNVTWLCDTVDVHVEIYDVLYTMVHVDLVFTDGTAERRSFNSSEPTGSVNATEVKIVTVLYAPFDIPATSRYGYYLRVNFTDRTATTLEPLVTAKVSEKTDSSLTKYSLKPLSVLFMTTTLLCLFV</sequence>
<protein>
    <submittedName>
        <fullName evidence="2">Uncharacterized protein</fullName>
    </submittedName>
</protein>
<dbReference type="Proteomes" id="UP001177023">
    <property type="component" value="Unassembled WGS sequence"/>
</dbReference>
<feature type="non-terminal residue" evidence="2">
    <location>
        <position position="673"/>
    </location>
</feature>